<dbReference type="InterPro" id="IPR009057">
    <property type="entry name" value="Homeodomain-like_sf"/>
</dbReference>
<dbReference type="EMBL" id="KV425576">
    <property type="protein sequence ID" value="KZT24668.1"/>
    <property type="molecule type" value="Genomic_DNA"/>
</dbReference>
<feature type="region of interest" description="Disordered" evidence="1">
    <location>
        <begin position="648"/>
        <end position="715"/>
    </location>
</feature>
<dbReference type="STRING" id="1314782.A0A165S4M1"/>
<evidence type="ECO:0000259" key="2">
    <source>
        <dbReference type="Pfam" id="PF08914"/>
    </source>
</evidence>
<feature type="compositionally biased region" description="Acidic residues" evidence="1">
    <location>
        <begin position="233"/>
        <end position="243"/>
    </location>
</feature>
<evidence type="ECO:0000313" key="3">
    <source>
        <dbReference type="EMBL" id="KZT24668.1"/>
    </source>
</evidence>
<feature type="compositionally biased region" description="Basic and acidic residues" evidence="1">
    <location>
        <begin position="254"/>
        <end position="270"/>
    </location>
</feature>
<feature type="compositionally biased region" description="Acidic residues" evidence="1">
    <location>
        <begin position="309"/>
        <end position="320"/>
    </location>
</feature>
<protein>
    <recommendedName>
        <fullName evidence="2">TERF2-interacting telomeric protein 1 Myb domain-containing protein</fullName>
    </recommendedName>
</protein>
<keyword evidence="4" id="KW-1185">Reference proteome</keyword>
<feature type="region of interest" description="Disordered" evidence="1">
    <location>
        <begin position="291"/>
        <end position="571"/>
    </location>
</feature>
<feature type="compositionally biased region" description="Low complexity" evidence="1">
    <location>
        <begin position="650"/>
        <end position="665"/>
    </location>
</feature>
<feature type="region of interest" description="Disordered" evidence="1">
    <location>
        <begin position="206"/>
        <end position="274"/>
    </location>
</feature>
<dbReference type="InParanoid" id="A0A165S4M1"/>
<organism evidence="3 4">
    <name type="scientific">Neolentinus lepideus HHB14362 ss-1</name>
    <dbReference type="NCBI Taxonomy" id="1314782"/>
    <lineage>
        <taxon>Eukaryota</taxon>
        <taxon>Fungi</taxon>
        <taxon>Dikarya</taxon>
        <taxon>Basidiomycota</taxon>
        <taxon>Agaricomycotina</taxon>
        <taxon>Agaricomycetes</taxon>
        <taxon>Gloeophyllales</taxon>
        <taxon>Gloeophyllaceae</taxon>
        <taxon>Neolentinus</taxon>
    </lineage>
</organism>
<evidence type="ECO:0000313" key="4">
    <source>
        <dbReference type="Proteomes" id="UP000076761"/>
    </source>
</evidence>
<dbReference type="InterPro" id="IPR015010">
    <property type="entry name" value="TERF2IP_Myb"/>
</dbReference>
<accession>A0A165S4M1</accession>
<feature type="compositionally biased region" description="Polar residues" evidence="1">
    <location>
        <begin position="1"/>
        <end position="12"/>
    </location>
</feature>
<dbReference type="Gene3D" id="1.10.10.60">
    <property type="entry name" value="Homeodomain-like"/>
    <property type="match status" value="1"/>
</dbReference>
<feature type="compositionally biased region" description="Basic and acidic residues" evidence="1">
    <location>
        <begin position="685"/>
        <end position="695"/>
    </location>
</feature>
<dbReference type="Proteomes" id="UP000076761">
    <property type="component" value="Unassembled WGS sequence"/>
</dbReference>
<reference evidence="3 4" key="1">
    <citation type="journal article" date="2016" name="Mol. Biol. Evol.">
        <title>Comparative Genomics of Early-Diverging Mushroom-Forming Fungi Provides Insights into the Origins of Lignocellulose Decay Capabilities.</title>
        <authorList>
            <person name="Nagy L.G."/>
            <person name="Riley R."/>
            <person name="Tritt A."/>
            <person name="Adam C."/>
            <person name="Daum C."/>
            <person name="Floudas D."/>
            <person name="Sun H."/>
            <person name="Yadav J.S."/>
            <person name="Pangilinan J."/>
            <person name="Larsson K.H."/>
            <person name="Matsuura K."/>
            <person name="Barry K."/>
            <person name="Labutti K."/>
            <person name="Kuo R."/>
            <person name="Ohm R.A."/>
            <person name="Bhattacharya S.S."/>
            <person name="Shirouzu T."/>
            <person name="Yoshinaga Y."/>
            <person name="Martin F.M."/>
            <person name="Grigoriev I.V."/>
            <person name="Hibbett D.S."/>
        </authorList>
    </citation>
    <scope>NUCLEOTIDE SEQUENCE [LARGE SCALE GENOMIC DNA]</scope>
    <source>
        <strain evidence="3 4">HHB14362 ss-1</strain>
    </source>
</reference>
<gene>
    <name evidence="3" type="ORF">NEOLEDRAFT_1134716</name>
</gene>
<evidence type="ECO:0000256" key="1">
    <source>
        <dbReference type="SAM" id="MobiDB-lite"/>
    </source>
</evidence>
<dbReference type="CDD" id="cd11655">
    <property type="entry name" value="rap1_myb-like"/>
    <property type="match status" value="1"/>
</dbReference>
<feature type="region of interest" description="Disordered" evidence="1">
    <location>
        <begin position="1"/>
        <end position="21"/>
    </location>
</feature>
<dbReference type="AlphaFoldDB" id="A0A165S4M1"/>
<sequence>MVRSALQPSSPAQDWRDEGDGGEEGAQIFVQEGKALYFYFLGVTNGQVRRVRLKIEEHGGAVCAHRGDADVILCSAERVEALQKKYRYFPDLRVEDITFVDVCIRRGRFVLTPYEKKSLPGRPPGQIQTDFTREDDVNLAKWLAQTIPFRENGGRQGNNIYKDLCDLADEPEYTWVARHTWSSWQNRYKKNMVRFDALIEVFVKENPPRSDGRGQYPFTRQPPRHRQIRILESSDEEEEEDQVEHELVPNPVDARVRRQRESENGKERDVLASAKRARFEGSRVFNIETGRNGLQRSRDKGKGRVTQLEIEEEEDEDDALDWNGYDEPVGGLPVTPPSGTQQIPLSPPPRPNQEPINSQATLVGPVPSQLGGESSRARNPLVSEPHRSHGSQARKSAPHRLQTVAPPLTSAVPSSAAARGNEATARPPVLQKDDGEVIPPTDGEDAAPAIARNRPLPRPRQPGKKVPSAIAHDGPARHTRSRSRSVEPVSMTAQRRPHNRRTRGGPARTAAAANVDEIPPDSERRADLPSLLEEDEDRERDDADNVDQRLSAGVRSRTSMRETQEEDEVEGVLEVQSGAISEASDRLSQLSGNNIDSRLGRRYRRLESDDLQTVQRLEQQEDITHLTIEEIADNLDTLLMPVRIPSRQPSSIARSVHRSPSSSSRATVLSEYVPPPDSRAGYVRKLQDFTDEHTPYKPLPGTRAEEHLSRTRRRR</sequence>
<dbReference type="SUPFAM" id="SSF46689">
    <property type="entry name" value="Homeodomain-like"/>
    <property type="match status" value="1"/>
</dbReference>
<proteinExistence type="predicted"/>
<name>A0A165S4M1_9AGAM</name>
<dbReference type="Pfam" id="PF08914">
    <property type="entry name" value="Myb_Rap1"/>
    <property type="match status" value="1"/>
</dbReference>
<feature type="compositionally biased region" description="Low complexity" evidence="1">
    <location>
        <begin position="504"/>
        <end position="513"/>
    </location>
</feature>
<dbReference type="OrthoDB" id="435460at2759"/>
<feature type="domain" description="TERF2-interacting telomeric protein 1 Myb" evidence="2">
    <location>
        <begin position="131"/>
        <end position="191"/>
    </location>
</feature>